<evidence type="ECO:0000256" key="7">
    <source>
        <dbReference type="ARBA" id="ARBA00022723"/>
    </source>
</evidence>
<dbReference type="SUPFAM" id="SSF57850">
    <property type="entry name" value="RING/U-box"/>
    <property type="match status" value="1"/>
</dbReference>
<dbReference type="GO" id="GO:0016567">
    <property type="term" value="P:protein ubiquitination"/>
    <property type="evidence" value="ECO:0007669"/>
    <property type="project" value="InterPro"/>
</dbReference>
<dbReference type="AlphaFoldDB" id="A0A834GRQ1"/>
<dbReference type="GO" id="GO:0008270">
    <property type="term" value="F:zinc ion binding"/>
    <property type="evidence" value="ECO:0007669"/>
    <property type="project" value="UniProtKB-KW"/>
</dbReference>
<proteinExistence type="inferred from homology"/>
<evidence type="ECO:0000256" key="11">
    <source>
        <dbReference type="ARBA" id="ARBA00022989"/>
    </source>
</evidence>
<evidence type="ECO:0000256" key="4">
    <source>
        <dbReference type="ARBA" id="ARBA00012483"/>
    </source>
</evidence>
<name>A0A834GRQ1_RHOSS</name>
<feature type="domain" description="RING-type" evidence="15">
    <location>
        <begin position="126"/>
        <end position="165"/>
    </location>
</feature>
<dbReference type="PANTHER" id="PTHR46913:SF1">
    <property type="entry name" value="RING-H2 FINGER PROTEIN ATL16"/>
    <property type="match status" value="1"/>
</dbReference>
<dbReference type="Proteomes" id="UP000626092">
    <property type="component" value="Unassembled WGS sequence"/>
</dbReference>
<dbReference type="InterPro" id="IPR044600">
    <property type="entry name" value="ATL1/ATL16-like"/>
</dbReference>
<comment type="catalytic activity">
    <reaction evidence="1">
        <text>S-ubiquitinyl-[E2 ubiquitin-conjugating enzyme]-L-cysteine + [acceptor protein]-L-lysine = [E2 ubiquitin-conjugating enzyme]-L-cysteine + N(6)-ubiquitinyl-[acceptor protein]-L-lysine.</text>
        <dbReference type="EC" id="2.3.2.27"/>
    </reaction>
</comment>
<keyword evidence="17" id="KW-1185">Reference proteome</keyword>
<keyword evidence="7" id="KW-0479">Metal-binding</keyword>
<evidence type="ECO:0000256" key="2">
    <source>
        <dbReference type="ARBA" id="ARBA00004167"/>
    </source>
</evidence>
<evidence type="ECO:0000256" key="9">
    <source>
        <dbReference type="ARBA" id="ARBA00022786"/>
    </source>
</evidence>
<organism evidence="16 17">
    <name type="scientific">Rhododendron simsii</name>
    <name type="common">Sims's rhododendron</name>
    <dbReference type="NCBI Taxonomy" id="118357"/>
    <lineage>
        <taxon>Eukaryota</taxon>
        <taxon>Viridiplantae</taxon>
        <taxon>Streptophyta</taxon>
        <taxon>Embryophyta</taxon>
        <taxon>Tracheophyta</taxon>
        <taxon>Spermatophyta</taxon>
        <taxon>Magnoliopsida</taxon>
        <taxon>eudicotyledons</taxon>
        <taxon>Gunneridae</taxon>
        <taxon>Pentapetalae</taxon>
        <taxon>asterids</taxon>
        <taxon>Ericales</taxon>
        <taxon>Ericaceae</taxon>
        <taxon>Ericoideae</taxon>
        <taxon>Rhodoreae</taxon>
        <taxon>Rhododendron</taxon>
    </lineage>
</organism>
<keyword evidence="6" id="KW-0812">Transmembrane</keyword>
<dbReference type="InterPro" id="IPR001841">
    <property type="entry name" value="Znf_RING"/>
</dbReference>
<keyword evidence="12" id="KW-0472">Membrane</keyword>
<keyword evidence="5" id="KW-0808">Transferase</keyword>
<keyword evidence="9" id="KW-0833">Ubl conjugation pathway</keyword>
<comment type="pathway">
    <text evidence="3">Protein modification; protein ubiquitination.</text>
</comment>
<dbReference type="InterPro" id="IPR013083">
    <property type="entry name" value="Znf_RING/FYVE/PHD"/>
</dbReference>
<dbReference type="EC" id="2.3.2.27" evidence="4"/>
<dbReference type="EMBL" id="WJXA01000006">
    <property type="protein sequence ID" value="KAF7140994.1"/>
    <property type="molecule type" value="Genomic_DNA"/>
</dbReference>
<evidence type="ECO:0000256" key="1">
    <source>
        <dbReference type="ARBA" id="ARBA00000900"/>
    </source>
</evidence>
<evidence type="ECO:0000256" key="10">
    <source>
        <dbReference type="ARBA" id="ARBA00022833"/>
    </source>
</evidence>
<dbReference type="GO" id="GO:0016020">
    <property type="term" value="C:membrane"/>
    <property type="evidence" value="ECO:0007669"/>
    <property type="project" value="UniProtKB-SubCell"/>
</dbReference>
<keyword evidence="10" id="KW-0862">Zinc</keyword>
<accession>A0A834GRQ1</accession>
<dbReference type="PROSITE" id="PS50089">
    <property type="entry name" value="ZF_RING_2"/>
    <property type="match status" value="1"/>
</dbReference>
<evidence type="ECO:0000313" key="17">
    <source>
        <dbReference type="Proteomes" id="UP000626092"/>
    </source>
</evidence>
<reference evidence="16" key="1">
    <citation type="submission" date="2019-11" db="EMBL/GenBank/DDBJ databases">
        <authorList>
            <person name="Liu Y."/>
            <person name="Hou J."/>
            <person name="Li T.-Q."/>
            <person name="Guan C.-H."/>
            <person name="Wu X."/>
            <person name="Wu H.-Z."/>
            <person name="Ling F."/>
            <person name="Zhang R."/>
            <person name="Shi X.-G."/>
            <person name="Ren J.-P."/>
            <person name="Chen E.-F."/>
            <person name="Sun J.-M."/>
        </authorList>
    </citation>
    <scope>NUCLEOTIDE SEQUENCE</scope>
    <source>
        <strain evidence="16">Adult_tree_wgs_1</strain>
        <tissue evidence="16">Leaves</tissue>
    </source>
</reference>
<dbReference type="GO" id="GO:0061630">
    <property type="term" value="F:ubiquitin protein ligase activity"/>
    <property type="evidence" value="ECO:0007669"/>
    <property type="project" value="UniProtKB-EC"/>
</dbReference>
<gene>
    <name evidence="16" type="ORF">RHSIM_Rhsim06G0134300</name>
</gene>
<evidence type="ECO:0000256" key="8">
    <source>
        <dbReference type="ARBA" id="ARBA00022771"/>
    </source>
</evidence>
<evidence type="ECO:0000256" key="13">
    <source>
        <dbReference type="ARBA" id="ARBA00024209"/>
    </source>
</evidence>
<sequence length="250" mass="28380">MSDDGWCELDGSRETVTSTDENEFNWIPNHVAIQIAFELKKLLIDHSLLDISQSDLEANLFKSSYSTYTRDTSSVARPTVEPGLMVSQVEPPKTGLDPAVIASLPVSPSREWKPAMREKGKSVRFCLSVLEDDEMARLQPNCKHTFHAECIDYWLGSQSTCPICRTEMEPRVVALELRELLLKAVVLHLPHHPLLRLQRVPLHIGKHGRDVIRWWDTTNTILGQSERIELVVEFFLEDSKQGKVVPTNSI</sequence>
<keyword evidence="11" id="KW-1133">Transmembrane helix</keyword>
<evidence type="ECO:0000313" key="16">
    <source>
        <dbReference type="EMBL" id="KAF7140994.1"/>
    </source>
</evidence>
<dbReference type="Gene3D" id="3.30.40.10">
    <property type="entry name" value="Zinc/RING finger domain, C3HC4 (zinc finger)"/>
    <property type="match status" value="1"/>
</dbReference>
<evidence type="ECO:0000256" key="5">
    <source>
        <dbReference type="ARBA" id="ARBA00022679"/>
    </source>
</evidence>
<keyword evidence="8 14" id="KW-0863">Zinc-finger</keyword>
<evidence type="ECO:0000259" key="15">
    <source>
        <dbReference type="PROSITE" id="PS50089"/>
    </source>
</evidence>
<comment type="subcellular location">
    <subcellularLocation>
        <location evidence="2">Membrane</location>
        <topology evidence="2">Single-pass membrane protein</topology>
    </subcellularLocation>
</comment>
<evidence type="ECO:0000256" key="12">
    <source>
        <dbReference type="ARBA" id="ARBA00023136"/>
    </source>
</evidence>
<evidence type="ECO:0000256" key="14">
    <source>
        <dbReference type="PROSITE-ProRule" id="PRU00175"/>
    </source>
</evidence>
<comment type="caution">
    <text evidence="16">The sequence shown here is derived from an EMBL/GenBank/DDBJ whole genome shotgun (WGS) entry which is preliminary data.</text>
</comment>
<dbReference type="Pfam" id="PF13639">
    <property type="entry name" value="zf-RING_2"/>
    <property type="match status" value="1"/>
</dbReference>
<dbReference type="PANTHER" id="PTHR46913">
    <property type="entry name" value="RING-H2 FINGER PROTEIN ATL16"/>
    <property type="match status" value="1"/>
</dbReference>
<protein>
    <recommendedName>
        <fullName evidence="4">RING-type E3 ubiquitin transferase</fullName>
        <ecNumber evidence="4">2.3.2.27</ecNumber>
    </recommendedName>
</protein>
<comment type="similarity">
    <text evidence="13">Belongs to the RING-type zinc finger family. ATL subfamily.</text>
</comment>
<dbReference type="OrthoDB" id="8062037at2759"/>
<evidence type="ECO:0000256" key="6">
    <source>
        <dbReference type="ARBA" id="ARBA00022692"/>
    </source>
</evidence>
<evidence type="ECO:0000256" key="3">
    <source>
        <dbReference type="ARBA" id="ARBA00004906"/>
    </source>
</evidence>